<dbReference type="InterPro" id="IPR025159">
    <property type="entry name" value="AbiEi_N"/>
</dbReference>
<evidence type="ECO:0000256" key="2">
    <source>
        <dbReference type="SAM" id="MobiDB-lite"/>
    </source>
</evidence>
<evidence type="ECO:0000313" key="5">
    <source>
        <dbReference type="Proteomes" id="UP001212821"/>
    </source>
</evidence>
<feature type="region of interest" description="Disordered" evidence="2">
    <location>
        <begin position="128"/>
        <end position="231"/>
    </location>
</feature>
<proteinExistence type="predicted"/>
<name>A0ABY7QF03_9ACTN</name>
<gene>
    <name evidence="4" type="ORF">O1G21_39090</name>
</gene>
<feature type="domain" description="AbiEi antitoxin N-terminal" evidence="3">
    <location>
        <begin position="230"/>
        <end position="284"/>
    </location>
</feature>
<keyword evidence="1" id="KW-0175">Coiled coil</keyword>
<feature type="compositionally biased region" description="Basic and acidic residues" evidence="2">
    <location>
        <begin position="128"/>
        <end position="137"/>
    </location>
</feature>
<feature type="coiled-coil region" evidence="1">
    <location>
        <begin position="50"/>
        <end position="77"/>
    </location>
</feature>
<dbReference type="Pfam" id="PF13338">
    <property type="entry name" value="AbiEi_4"/>
    <property type="match status" value="1"/>
</dbReference>
<dbReference type="EMBL" id="CP115450">
    <property type="protein sequence ID" value="WBP91303.1"/>
    <property type="molecule type" value="Genomic_DNA"/>
</dbReference>
<organism evidence="4 5">
    <name type="scientific">Kitasatospora cathayae</name>
    <dbReference type="NCBI Taxonomy" id="3004092"/>
    <lineage>
        <taxon>Bacteria</taxon>
        <taxon>Bacillati</taxon>
        <taxon>Actinomycetota</taxon>
        <taxon>Actinomycetes</taxon>
        <taxon>Kitasatosporales</taxon>
        <taxon>Streptomycetaceae</taxon>
        <taxon>Kitasatospora</taxon>
    </lineage>
</organism>
<dbReference type="Proteomes" id="UP001212821">
    <property type="component" value="Chromosome"/>
</dbReference>
<accession>A0ABY7QF03</accession>
<evidence type="ECO:0000313" key="4">
    <source>
        <dbReference type="EMBL" id="WBP91303.1"/>
    </source>
</evidence>
<evidence type="ECO:0000259" key="3">
    <source>
        <dbReference type="Pfam" id="PF13338"/>
    </source>
</evidence>
<feature type="compositionally biased region" description="Low complexity" evidence="2">
    <location>
        <begin position="138"/>
        <end position="148"/>
    </location>
</feature>
<evidence type="ECO:0000256" key="1">
    <source>
        <dbReference type="SAM" id="Coils"/>
    </source>
</evidence>
<dbReference type="RefSeq" id="WP_270150565.1">
    <property type="nucleotide sequence ID" value="NZ_CP115450.1"/>
</dbReference>
<sequence length="288" mass="29614">MDAAEGDSGDAGRSVVAVGGSGIKIAQSLRHSRGRTRRGTVAENRFSDTIAQLQAELPGIEARRRRLEDELAAAVARENAVRGAIEGLQALAGLPASQDLTPVRSIRAEADAIVGVRPQQLAAEIEAALDRGGEPAEKTTVGTDTVTKTAKKTTAKKAAPAKKTTAKKAAPAKKTTAKNATPAKKTAAKKTAAAPGTGPVRTGAGPATEKSEKAAPGPGRRTTGATSDSVLALLADAQEPLRAREVTARLGIEESADNVNAVRTMLERLAKAGRAQRPGRGLYAKLDG</sequence>
<reference evidence="5" key="1">
    <citation type="submission" date="2022-12" db="EMBL/GenBank/DDBJ databases">
        <authorList>
            <person name="Mo P."/>
        </authorList>
    </citation>
    <scope>NUCLEOTIDE SEQUENCE [LARGE SCALE GENOMIC DNA]</scope>
    <source>
        <strain evidence="5">HUAS 3-15</strain>
    </source>
</reference>
<protein>
    <recommendedName>
        <fullName evidence="3">AbiEi antitoxin N-terminal domain-containing protein</fullName>
    </recommendedName>
</protein>
<keyword evidence="5" id="KW-1185">Reference proteome</keyword>
<feature type="compositionally biased region" description="Low complexity" evidence="2">
    <location>
        <begin position="156"/>
        <end position="197"/>
    </location>
</feature>